<protein>
    <submittedName>
        <fullName evidence="2">Uncharacterized protein</fullName>
    </submittedName>
</protein>
<reference evidence="3" key="1">
    <citation type="journal article" date="2013" name="Nature">
        <title>Draft genome of the wheat A-genome progenitor Triticum urartu.</title>
        <authorList>
            <person name="Ling H.Q."/>
            <person name="Zhao S."/>
            <person name="Liu D."/>
            <person name="Wang J."/>
            <person name="Sun H."/>
            <person name="Zhang C."/>
            <person name="Fan H."/>
            <person name="Li D."/>
            <person name="Dong L."/>
            <person name="Tao Y."/>
            <person name="Gao C."/>
            <person name="Wu H."/>
            <person name="Li Y."/>
            <person name="Cui Y."/>
            <person name="Guo X."/>
            <person name="Zheng S."/>
            <person name="Wang B."/>
            <person name="Yu K."/>
            <person name="Liang Q."/>
            <person name="Yang W."/>
            <person name="Lou X."/>
            <person name="Chen J."/>
            <person name="Feng M."/>
            <person name="Jian J."/>
            <person name="Zhang X."/>
            <person name="Luo G."/>
            <person name="Jiang Y."/>
            <person name="Liu J."/>
            <person name="Wang Z."/>
            <person name="Sha Y."/>
            <person name="Zhang B."/>
            <person name="Wu H."/>
            <person name="Tang D."/>
            <person name="Shen Q."/>
            <person name="Xue P."/>
            <person name="Zou S."/>
            <person name="Wang X."/>
            <person name="Liu X."/>
            <person name="Wang F."/>
            <person name="Yang Y."/>
            <person name="An X."/>
            <person name="Dong Z."/>
            <person name="Zhang K."/>
            <person name="Zhang X."/>
            <person name="Luo M.C."/>
            <person name="Dvorak J."/>
            <person name="Tong Y."/>
            <person name="Wang J."/>
            <person name="Yang H."/>
            <person name="Li Z."/>
            <person name="Wang D."/>
            <person name="Zhang A."/>
            <person name="Wang J."/>
        </authorList>
    </citation>
    <scope>NUCLEOTIDE SEQUENCE</scope>
    <source>
        <strain evidence="3">cv. G1812</strain>
    </source>
</reference>
<sequence>MPPLVRSSSYFFEFFRLSIRRGHQDYELAMVLLSSAETGCLSWQSFCCCCVVEVHALGGYPLTEGAMFSFRPGPLKSQDRPSRRRRSPGHRRRLGSPHAANMAVTTDEHAPSPERY</sequence>
<reference evidence="2" key="2">
    <citation type="submission" date="2018-03" db="EMBL/GenBank/DDBJ databases">
        <title>The Triticum urartu genome reveals the dynamic nature of wheat genome evolution.</title>
        <authorList>
            <person name="Ling H."/>
            <person name="Ma B."/>
            <person name="Shi X."/>
            <person name="Liu H."/>
            <person name="Dong L."/>
            <person name="Sun H."/>
            <person name="Cao Y."/>
            <person name="Gao Q."/>
            <person name="Zheng S."/>
            <person name="Li Y."/>
            <person name="Yu Y."/>
            <person name="Du H."/>
            <person name="Qi M."/>
            <person name="Li Y."/>
            <person name="Yu H."/>
            <person name="Cui Y."/>
            <person name="Wang N."/>
            <person name="Chen C."/>
            <person name="Wu H."/>
            <person name="Zhao Y."/>
            <person name="Zhang J."/>
            <person name="Li Y."/>
            <person name="Zhou W."/>
            <person name="Zhang B."/>
            <person name="Hu W."/>
            <person name="Eijk M."/>
            <person name="Tang J."/>
            <person name="Witsenboer H."/>
            <person name="Zhao S."/>
            <person name="Li Z."/>
            <person name="Zhang A."/>
            <person name="Wang D."/>
            <person name="Liang C."/>
        </authorList>
    </citation>
    <scope>NUCLEOTIDE SEQUENCE [LARGE SCALE GENOMIC DNA]</scope>
    <source>
        <strain evidence="2">cv. G1812</strain>
    </source>
</reference>
<proteinExistence type="predicted"/>
<dbReference type="AlphaFoldDB" id="A0A8R7V1U3"/>
<dbReference type="Proteomes" id="UP000015106">
    <property type="component" value="Chromosome 7"/>
</dbReference>
<keyword evidence="3" id="KW-1185">Reference proteome</keyword>
<feature type="compositionally biased region" description="Basic and acidic residues" evidence="1">
    <location>
        <begin position="106"/>
        <end position="116"/>
    </location>
</feature>
<evidence type="ECO:0000313" key="2">
    <source>
        <dbReference type="EnsemblPlants" id="TuG1812G0700000580.01.T01"/>
    </source>
</evidence>
<dbReference type="EnsemblPlants" id="TuG1812G0700000580.01.T01">
    <property type="protein sequence ID" value="TuG1812G0700000580.01.T01"/>
    <property type="gene ID" value="TuG1812G0700000580.01"/>
</dbReference>
<evidence type="ECO:0000313" key="3">
    <source>
        <dbReference type="Proteomes" id="UP000015106"/>
    </source>
</evidence>
<evidence type="ECO:0000256" key="1">
    <source>
        <dbReference type="SAM" id="MobiDB-lite"/>
    </source>
</evidence>
<accession>A0A8R7V1U3</accession>
<reference evidence="2" key="3">
    <citation type="submission" date="2022-06" db="UniProtKB">
        <authorList>
            <consortium name="EnsemblPlants"/>
        </authorList>
    </citation>
    <scope>IDENTIFICATION</scope>
</reference>
<feature type="region of interest" description="Disordered" evidence="1">
    <location>
        <begin position="69"/>
        <end position="116"/>
    </location>
</feature>
<organism evidence="2 3">
    <name type="scientific">Triticum urartu</name>
    <name type="common">Red wild einkorn</name>
    <name type="synonym">Crithodium urartu</name>
    <dbReference type="NCBI Taxonomy" id="4572"/>
    <lineage>
        <taxon>Eukaryota</taxon>
        <taxon>Viridiplantae</taxon>
        <taxon>Streptophyta</taxon>
        <taxon>Embryophyta</taxon>
        <taxon>Tracheophyta</taxon>
        <taxon>Spermatophyta</taxon>
        <taxon>Magnoliopsida</taxon>
        <taxon>Liliopsida</taxon>
        <taxon>Poales</taxon>
        <taxon>Poaceae</taxon>
        <taxon>BOP clade</taxon>
        <taxon>Pooideae</taxon>
        <taxon>Triticodae</taxon>
        <taxon>Triticeae</taxon>
        <taxon>Triticinae</taxon>
        <taxon>Triticum</taxon>
    </lineage>
</organism>
<name>A0A8R7V1U3_TRIUA</name>
<feature type="compositionally biased region" description="Basic residues" evidence="1">
    <location>
        <begin position="82"/>
        <end position="95"/>
    </location>
</feature>
<dbReference type="Gramene" id="TuG1812G0700000580.01.T01">
    <property type="protein sequence ID" value="TuG1812G0700000580.01.T01"/>
    <property type="gene ID" value="TuG1812G0700000580.01"/>
</dbReference>